<protein>
    <submittedName>
        <fullName evidence="1">Uncharacterized protein</fullName>
    </submittedName>
</protein>
<dbReference type="AlphaFoldDB" id="A0A368N4U3"/>
<sequence length="312" mass="35291">MEGRTVTRIQQVLWKLEMDYIGHPYYVSGNAILHALRPSLDSSVSRTLHASHGMFVPGQFGRFPKEHSQSGVQPHLGSGLPDVNAYEDLFLHREPDHRWLLESRPREALNTHGLRTDAGHPTLAYRTIMGRPRDRRNETRTTRWYVHAYLHADDPAALPLGEATLSDVQFGGKRTYGYGEATLKDTRVVELEALEYSRLEDADAHLIRLITPFVTASDYPGANGVAVPRWWAEDRGDLRFREERLLTSGEPYRLETIDHGQVVEYLGERPVETARNGLTRIGSHSRMGFGELRVIPVPDRAETTDDHALGGR</sequence>
<proteinExistence type="predicted"/>
<dbReference type="Proteomes" id="UP000252189">
    <property type="component" value="Unassembled WGS sequence"/>
</dbReference>
<comment type="caution">
    <text evidence="1">The sequence shown here is derived from an EMBL/GenBank/DDBJ whole genome shotgun (WGS) entry which is preliminary data.</text>
</comment>
<gene>
    <name evidence="1" type="ORF">DU504_15980</name>
</gene>
<accession>A0A368N4U3</accession>
<organism evidence="1 2">
    <name type="scientific">Haloplanus salinus</name>
    <dbReference type="NCBI Taxonomy" id="1126245"/>
    <lineage>
        <taxon>Archaea</taxon>
        <taxon>Methanobacteriati</taxon>
        <taxon>Methanobacteriota</taxon>
        <taxon>Stenosarchaea group</taxon>
        <taxon>Halobacteria</taxon>
        <taxon>Halobacteriales</taxon>
        <taxon>Haloferacaceae</taxon>
        <taxon>Haloplanus</taxon>
    </lineage>
</organism>
<name>A0A368N4U3_9EURY</name>
<dbReference type="RefSeq" id="WP_114450452.1">
    <property type="nucleotide sequence ID" value="NZ_QPHM01000003.1"/>
</dbReference>
<reference evidence="1 2" key="1">
    <citation type="submission" date="2018-07" db="EMBL/GenBank/DDBJ databases">
        <title>Genome sequences of Haloplanus salinus JCM 18368T.</title>
        <authorList>
            <person name="Kim Y.B."/>
            <person name="Roh S.W."/>
        </authorList>
    </citation>
    <scope>NUCLEOTIDE SEQUENCE [LARGE SCALE GENOMIC DNA]</scope>
    <source>
        <strain evidence="1 2">JCM 18368</strain>
    </source>
</reference>
<dbReference type="EMBL" id="QPHM01000003">
    <property type="protein sequence ID" value="RCU44279.1"/>
    <property type="molecule type" value="Genomic_DNA"/>
</dbReference>
<evidence type="ECO:0000313" key="1">
    <source>
        <dbReference type="EMBL" id="RCU44279.1"/>
    </source>
</evidence>
<keyword evidence="2" id="KW-1185">Reference proteome</keyword>
<evidence type="ECO:0000313" key="2">
    <source>
        <dbReference type="Proteomes" id="UP000252189"/>
    </source>
</evidence>